<comment type="caution">
    <text evidence="2">The sequence shown here is derived from an EMBL/GenBank/DDBJ whole genome shotgun (WGS) entry which is preliminary data.</text>
</comment>
<evidence type="ECO:0000313" key="3">
    <source>
        <dbReference type="Proteomes" id="UP001501470"/>
    </source>
</evidence>
<dbReference type="Proteomes" id="UP001501470">
    <property type="component" value="Unassembled WGS sequence"/>
</dbReference>
<dbReference type="InterPro" id="IPR051781">
    <property type="entry name" value="Metallo-dep_Hydrolase"/>
</dbReference>
<dbReference type="RefSeq" id="WP_344503575.1">
    <property type="nucleotide sequence ID" value="NZ_BAAAQD010000007.1"/>
</dbReference>
<keyword evidence="3" id="KW-1185">Reference proteome</keyword>
<dbReference type="EMBL" id="BAAAQD010000007">
    <property type="protein sequence ID" value="GAA1520990.1"/>
    <property type="molecule type" value="Genomic_DNA"/>
</dbReference>
<dbReference type="InterPro" id="IPR032466">
    <property type="entry name" value="Metal_Hydrolase"/>
</dbReference>
<reference evidence="3" key="1">
    <citation type="journal article" date="2019" name="Int. J. Syst. Evol. Microbiol.">
        <title>The Global Catalogue of Microorganisms (GCM) 10K type strain sequencing project: providing services to taxonomists for standard genome sequencing and annotation.</title>
        <authorList>
            <consortium name="The Broad Institute Genomics Platform"/>
            <consortium name="The Broad Institute Genome Sequencing Center for Infectious Disease"/>
            <person name="Wu L."/>
            <person name="Ma J."/>
        </authorList>
    </citation>
    <scope>NUCLEOTIDE SEQUENCE [LARGE SCALE GENOMIC DNA]</scope>
    <source>
        <strain evidence="3">JCM 15933</strain>
    </source>
</reference>
<name>A0ABP4LCN0_9ACTN</name>
<accession>A0ABP4LCN0</accession>
<evidence type="ECO:0000259" key="1">
    <source>
        <dbReference type="Pfam" id="PF01979"/>
    </source>
</evidence>
<feature type="domain" description="Amidohydrolase-related" evidence="1">
    <location>
        <begin position="43"/>
        <end position="327"/>
    </location>
</feature>
<dbReference type="Gene3D" id="2.30.40.10">
    <property type="entry name" value="Urease, subunit C, domain 1"/>
    <property type="match status" value="1"/>
</dbReference>
<proteinExistence type="predicted"/>
<dbReference type="Gene3D" id="3.20.20.140">
    <property type="entry name" value="Metal-dependent hydrolases"/>
    <property type="match status" value="1"/>
</dbReference>
<dbReference type="InterPro" id="IPR011059">
    <property type="entry name" value="Metal-dep_hydrolase_composite"/>
</dbReference>
<dbReference type="InterPro" id="IPR006680">
    <property type="entry name" value="Amidohydro-rel"/>
</dbReference>
<evidence type="ECO:0000313" key="2">
    <source>
        <dbReference type="EMBL" id="GAA1520990.1"/>
    </source>
</evidence>
<sequence length="349" mass="37021">MTSLHLRGTVLPDGDVRDIWVLGDRLTFQRPSGDVTTVHEGGFILPGLVDSHAHLGHHADTMAFDPELFAAAARQYTGDGTLLLRVPGHREPIPASLREDAAAPRLVTAGPWLAWDGLEDLDDLQTRTSDLTAAGVAQALANDGWCKTYGDWEFDRVKTPESVLRELCDAVHAVNGRVAAHCQTAEGTRAAVLAGVDSIEHAWFLTPDLLDVLAARGGAVTPTWTGFIGHVDNVRTKPEGPRKDWFLGGVESLRTATVDAWEAGVTVLAGTDSLGHGDVVAEIGHLAAAGLPPAAAVGAACWDARRYLGFQGIEEGAPADLVAVTADPRVTPEALRHPSLVLLRGRPAK</sequence>
<dbReference type="PANTHER" id="PTHR43135:SF4">
    <property type="entry name" value="AMIDOHYDROLASE-RELATED DOMAIN-CONTAINING PROTEIN"/>
    <property type="match status" value="1"/>
</dbReference>
<dbReference type="PANTHER" id="PTHR43135">
    <property type="entry name" value="ALPHA-D-RIBOSE 1-METHYLPHOSPHONATE 5-TRIPHOSPHATE DIPHOSPHATASE"/>
    <property type="match status" value="1"/>
</dbReference>
<dbReference type="SUPFAM" id="SSF51556">
    <property type="entry name" value="Metallo-dependent hydrolases"/>
    <property type="match status" value="1"/>
</dbReference>
<protein>
    <submittedName>
        <fullName evidence="2">Amidohydrolase family protein</fullName>
    </submittedName>
</protein>
<dbReference type="Pfam" id="PF01979">
    <property type="entry name" value="Amidohydro_1"/>
    <property type="match status" value="1"/>
</dbReference>
<gene>
    <name evidence="2" type="ORF">GCM10009827_040990</name>
</gene>
<organism evidence="2 3">
    <name type="scientific">Dactylosporangium maewongense</name>
    <dbReference type="NCBI Taxonomy" id="634393"/>
    <lineage>
        <taxon>Bacteria</taxon>
        <taxon>Bacillati</taxon>
        <taxon>Actinomycetota</taxon>
        <taxon>Actinomycetes</taxon>
        <taxon>Micromonosporales</taxon>
        <taxon>Micromonosporaceae</taxon>
        <taxon>Dactylosporangium</taxon>
    </lineage>
</organism>